<keyword evidence="1 4" id="KW-0547">Nucleotide-binding</keyword>
<organism evidence="8 9">
    <name type="scientific">Halococcoides cellulosivorans</name>
    <dbReference type="NCBI Taxonomy" id="1679096"/>
    <lineage>
        <taxon>Archaea</taxon>
        <taxon>Methanobacteriati</taxon>
        <taxon>Methanobacteriota</taxon>
        <taxon>Stenosarchaea group</taxon>
        <taxon>Halobacteria</taxon>
        <taxon>Halobacteriales</taxon>
        <taxon>Haloarculaceae</taxon>
        <taxon>Halococcoides</taxon>
    </lineage>
</organism>
<dbReference type="SMART" id="SM00534">
    <property type="entry name" value="MUTSac"/>
    <property type="match status" value="1"/>
</dbReference>
<dbReference type="SUPFAM" id="SSF52540">
    <property type="entry name" value="P-loop containing nucleoside triphosphate hydrolases"/>
    <property type="match status" value="1"/>
</dbReference>
<dbReference type="PIRSF" id="PIRSF029254">
    <property type="entry name" value="MutS_C_archaeal"/>
    <property type="match status" value="1"/>
</dbReference>
<dbReference type="GO" id="GO:0016787">
    <property type="term" value="F:hydrolase activity"/>
    <property type="evidence" value="ECO:0007669"/>
    <property type="project" value="UniProtKB-KW"/>
</dbReference>
<evidence type="ECO:0000259" key="7">
    <source>
        <dbReference type="SMART" id="SM00534"/>
    </source>
</evidence>
<dbReference type="RefSeq" id="WP_108383025.1">
    <property type="nucleotide sequence ID" value="NZ_CP028858.1"/>
</dbReference>
<dbReference type="InterPro" id="IPR012401">
    <property type="entry name" value="DNA-bd_MutS2_arc"/>
</dbReference>
<dbReference type="PANTHER" id="PTHR11361">
    <property type="entry name" value="DNA MISMATCH REPAIR PROTEIN MUTS FAMILY MEMBER"/>
    <property type="match status" value="1"/>
</dbReference>
<dbReference type="Proteomes" id="UP000244727">
    <property type="component" value="Chromosome"/>
</dbReference>
<evidence type="ECO:0000256" key="5">
    <source>
        <dbReference type="SAM" id="Coils"/>
    </source>
</evidence>
<evidence type="ECO:0000256" key="6">
    <source>
        <dbReference type="SAM" id="MobiDB-lite"/>
    </source>
</evidence>
<name>A0A2R4X2I3_9EURY</name>
<feature type="binding site" evidence="4">
    <location>
        <begin position="483"/>
        <end position="490"/>
    </location>
    <ligand>
        <name>ATP</name>
        <dbReference type="ChEBI" id="CHEBI:30616"/>
    </ligand>
</feature>
<dbReference type="InterPro" id="IPR000432">
    <property type="entry name" value="DNA_mismatch_repair_MutS_C"/>
</dbReference>
<dbReference type="HAMAP" id="MF_00971">
    <property type="entry name" value="MutS2_archaea"/>
    <property type="match status" value="1"/>
</dbReference>
<keyword evidence="2 4" id="KW-0067">ATP-binding</keyword>
<dbReference type="InterPro" id="IPR027417">
    <property type="entry name" value="P-loop_NTPase"/>
</dbReference>
<dbReference type="GO" id="GO:0006298">
    <property type="term" value="P:mismatch repair"/>
    <property type="evidence" value="ECO:0007669"/>
    <property type="project" value="InterPro"/>
</dbReference>
<keyword evidence="4" id="KW-0378">Hydrolase</keyword>
<dbReference type="InterPro" id="IPR010994">
    <property type="entry name" value="RuvA_2-like"/>
</dbReference>
<dbReference type="SUPFAM" id="SSF47781">
    <property type="entry name" value="RuvA domain 2-like"/>
    <property type="match status" value="1"/>
</dbReference>
<evidence type="ECO:0000256" key="3">
    <source>
        <dbReference type="ARBA" id="ARBA00023125"/>
    </source>
</evidence>
<evidence type="ECO:0000256" key="4">
    <source>
        <dbReference type="HAMAP-Rule" id="MF_00971"/>
    </source>
</evidence>
<dbReference type="PANTHER" id="PTHR11361:SF125">
    <property type="entry name" value="DNA-BINDING PROTEIN MUTS2"/>
    <property type="match status" value="1"/>
</dbReference>
<dbReference type="GO" id="GO:0005524">
    <property type="term" value="F:ATP binding"/>
    <property type="evidence" value="ECO:0007669"/>
    <property type="project" value="UniProtKB-UniRule"/>
</dbReference>
<keyword evidence="3 4" id="KW-0238">DNA-binding</keyword>
<feature type="domain" description="DNA mismatch repair proteins mutS family" evidence="7">
    <location>
        <begin position="476"/>
        <end position="666"/>
    </location>
</feature>
<sequence length="667" mass="71351">MDPESIPGVGPKTAAALADIDDPERALREGDVAAIAAAPEITPARAARIARSAIQARHDESGDVLATDRATEIHRSILDLLQSRAVTDAGRQHLRTLYPSTARSRIDSVRERVERAIDREYPDDLSSDLAAVHPRAEAATVRVRERCLATGDAERYAAATERFPEISVETVADARELADLAEGYATVIALDRAFGGLDIEGDVRVRPDALDDPVAVVPERVLATFGANRDALRAAIAVHRRVGLDPPCDLDALDAALDQIDADGSVRPGAEIERLERAIEGFDDAVGAAEQTATDHLRAAIEDRDVTIEGADLLSLAERGAGVDTVLERELGDAFDAAVSAGRSAIVDRLDLESRADRVDRALPDEPTYPIAFEESVLADLRAELRAARDRRRLERTREVARELAPFREAIDPLLDAALAVDVDRAIARFAAEYDCTMPEIEGAGTEGSGIDIVGGRNPLLPEAPGGVDPVDYTVAGVRLLSGVNSGGKTSTLDLIATVTILAQMGLPVPADRVRTPIVPSINYYGKHRGTLDAGAFESTLREFETLIDDAGQGALVLVDELESITEPGASARIVAGICEALADRETTAVFVSHLAREIREETTIEIQVDGIQAVGLDDGDLVVERSPVEGVLARSTPELIVEKLADETDRAFYDRLLGKFEAASGD</sequence>
<protein>
    <recommendedName>
        <fullName evidence="4">DNA-binding protein MutS2</fullName>
    </recommendedName>
</protein>
<dbReference type="Pfam" id="PF00488">
    <property type="entry name" value="MutS_V"/>
    <property type="match status" value="1"/>
</dbReference>
<reference evidence="8 9" key="1">
    <citation type="submission" date="2018-04" db="EMBL/GenBank/DDBJ databases">
        <title>Halococcoides cellulosivorans gen. nov., sp. nov., an extremely halophilic cellulose-utilizing haloarchaeon from hypersaline lakes.</title>
        <authorList>
            <person name="Sorokin D.Y."/>
            <person name="Toshchakov S.V."/>
            <person name="Samarov N.I."/>
            <person name="Korzhenkov A."/>
            <person name="Kublanov I.V."/>
        </authorList>
    </citation>
    <scope>NUCLEOTIDE SEQUENCE [LARGE SCALE GENOMIC DNA]</scope>
    <source>
        <strain evidence="8 9">HArcel1</strain>
    </source>
</reference>
<dbReference type="Gene3D" id="1.10.150.20">
    <property type="entry name" value="5' to 3' exonuclease, C-terminal subdomain"/>
    <property type="match status" value="1"/>
</dbReference>
<dbReference type="InterPro" id="IPR045076">
    <property type="entry name" value="MutS"/>
</dbReference>
<feature type="coiled-coil region" evidence="5">
    <location>
        <begin position="371"/>
        <end position="398"/>
    </location>
</feature>
<keyword evidence="9" id="KW-1185">Reference proteome</keyword>
<keyword evidence="5" id="KW-0175">Coiled coil</keyword>
<dbReference type="EMBL" id="CP028858">
    <property type="protein sequence ID" value="AWB28007.1"/>
    <property type="molecule type" value="Genomic_DNA"/>
</dbReference>
<comment type="similarity">
    <text evidence="4">Belongs to the DNA mismatch repair MutS family. Archaeal Muts2 subfamily.</text>
</comment>
<accession>A0A2R4X2I3</accession>
<dbReference type="GO" id="GO:0030983">
    <property type="term" value="F:mismatched DNA binding"/>
    <property type="evidence" value="ECO:0007669"/>
    <property type="project" value="InterPro"/>
</dbReference>
<evidence type="ECO:0000256" key="2">
    <source>
        <dbReference type="ARBA" id="ARBA00022840"/>
    </source>
</evidence>
<dbReference type="GO" id="GO:0140664">
    <property type="term" value="F:ATP-dependent DNA damage sensor activity"/>
    <property type="evidence" value="ECO:0007669"/>
    <property type="project" value="InterPro"/>
</dbReference>
<proteinExistence type="inferred from homology"/>
<evidence type="ECO:0000313" key="9">
    <source>
        <dbReference type="Proteomes" id="UP000244727"/>
    </source>
</evidence>
<feature type="region of interest" description="Disordered" evidence="6">
    <location>
        <begin position="1"/>
        <end position="21"/>
    </location>
</feature>
<comment type="cofactor">
    <cofactor evidence="4">
        <name>a divalent metal cation</name>
        <dbReference type="ChEBI" id="CHEBI:60240"/>
    </cofactor>
</comment>
<gene>
    <name evidence="4" type="primary">mutS2</name>
    <name evidence="8" type="ORF">HARCEL1_09945</name>
</gene>
<comment type="function">
    <text evidence="4">Has ATPase and non-specific DNA-binding activities.</text>
</comment>
<dbReference type="Gene3D" id="3.40.50.300">
    <property type="entry name" value="P-loop containing nucleotide triphosphate hydrolases"/>
    <property type="match status" value="1"/>
</dbReference>
<dbReference type="KEGG" id="harc:HARCEL1_09945"/>
<dbReference type="AlphaFoldDB" id="A0A2R4X2I3"/>
<evidence type="ECO:0000256" key="1">
    <source>
        <dbReference type="ARBA" id="ARBA00022741"/>
    </source>
</evidence>
<dbReference type="Pfam" id="PF14520">
    <property type="entry name" value="HHH_5"/>
    <property type="match status" value="1"/>
</dbReference>
<dbReference type="GeneID" id="36512830"/>
<evidence type="ECO:0000313" key="8">
    <source>
        <dbReference type="EMBL" id="AWB28007.1"/>
    </source>
</evidence>